<dbReference type="HAMAP" id="MF_01539">
    <property type="entry name" value="TmcAL"/>
    <property type="match status" value="1"/>
</dbReference>
<dbReference type="InterPro" id="IPR014729">
    <property type="entry name" value="Rossmann-like_a/b/a_fold"/>
</dbReference>
<comment type="catalytic activity">
    <reaction evidence="2">
        <text>cytidine(34) in elongator tRNA(Met) + acetate + ATP = N(4)-acetylcytidine(34) in elongator tRNA(Met) + AMP + diphosphate</text>
        <dbReference type="Rhea" id="RHEA:58144"/>
        <dbReference type="Rhea" id="RHEA-COMP:10693"/>
        <dbReference type="Rhea" id="RHEA-COMP:10694"/>
        <dbReference type="ChEBI" id="CHEBI:30089"/>
        <dbReference type="ChEBI" id="CHEBI:30616"/>
        <dbReference type="ChEBI" id="CHEBI:33019"/>
        <dbReference type="ChEBI" id="CHEBI:74900"/>
        <dbReference type="ChEBI" id="CHEBI:82748"/>
        <dbReference type="ChEBI" id="CHEBI:456215"/>
    </reaction>
</comment>
<keyword evidence="2" id="KW-0694">RNA-binding</keyword>
<dbReference type="EMBL" id="LSDG01000045">
    <property type="protein sequence ID" value="KXB65097.1"/>
    <property type="molecule type" value="Genomic_DNA"/>
</dbReference>
<feature type="binding site" evidence="2">
    <location>
        <begin position="7"/>
        <end position="20"/>
    </location>
    <ligand>
        <name>ATP</name>
        <dbReference type="ChEBI" id="CHEBI:30616"/>
    </ligand>
</feature>
<keyword evidence="2" id="KW-0436">Ligase</keyword>
<proteinExistence type="inferred from homology"/>
<dbReference type="PATRIC" id="fig|755172.3.peg.1566"/>
<name>A0A134ABJ9_9FIRM</name>
<keyword evidence="2" id="KW-0547">Nucleotide-binding</keyword>
<keyword evidence="4" id="KW-1185">Reference proteome</keyword>
<keyword evidence="3" id="KW-0808">Transferase</keyword>
<feature type="binding site" evidence="2">
    <location>
        <position position="100"/>
    </location>
    <ligand>
        <name>ATP</name>
        <dbReference type="ChEBI" id="CHEBI:30616"/>
    </ligand>
</feature>
<dbReference type="PANTHER" id="PTHR37825">
    <property type="entry name" value="TRNA(MET) CYTIDINE ACETATE LIGASE"/>
    <property type="match status" value="1"/>
</dbReference>
<keyword evidence="2" id="KW-0067">ATP-binding</keyword>
<feature type="binding site" evidence="2">
    <location>
        <position position="157"/>
    </location>
    <ligand>
        <name>ATP</name>
        <dbReference type="ChEBI" id="CHEBI:30616"/>
    </ligand>
</feature>
<dbReference type="EC" id="6.3.4.-" evidence="2"/>
<reference evidence="4" key="1">
    <citation type="submission" date="2016-01" db="EMBL/GenBank/DDBJ databases">
        <authorList>
            <person name="Mitreva M."/>
            <person name="Pepin K.H."/>
            <person name="Mihindukulasuriya K.A."/>
            <person name="Fulton R."/>
            <person name="Fronick C."/>
            <person name="O'Laughlin M."/>
            <person name="Miner T."/>
            <person name="Herter B."/>
            <person name="Rosa B.A."/>
            <person name="Cordes M."/>
            <person name="Tomlinson C."/>
            <person name="Wollam A."/>
            <person name="Palsikar V.B."/>
            <person name="Mardis E.R."/>
            <person name="Wilson R.K."/>
        </authorList>
    </citation>
    <scope>NUCLEOTIDE SEQUENCE [LARGE SCALE GENOMIC DNA]</scope>
    <source>
        <strain evidence="4">DNF00729</strain>
    </source>
</reference>
<evidence type="ECO:0000313" key="3">
    <source>
        <dbReference type="EMBL" id="KXB65097.1"/>
    </source>
</evidence>
<feature type="binding site" evidence="2">
    <location>
        <begin position="182"/>
        <end position="183"/>
    </location>
    <ligand>
        <name>ATP</name>
        <dbReference type="ChEBI" id="CHEBI:30616"/>
    </ligand>
</feature>
<dbReference type="GO" id="GO:0000049">
    <property type="term" value="F:tRNA binding"/>
    <property type="evidence" value="ECO:0007669"/>
    <property type="project" value="UniProtKB-KW"/>
</dbReference>
<dbReference type="GO" id="GO:0006400">
    <property type="term" value="P:tRNA modification"/>
    <property type="evidence" value="ECO:0007669"/>
    <property type="project" value="UniProtKB-UniRule"/>
</dbReference>
<keyword evidence="2" id="KW-0820">tRNA-binding</keyword>
<dbReference type="Proteomes" id="UP000070442">
    <property type="component" value="Unassembled WGS sequence"/>
</dbReference>
<comment type="caution">
    <text evidence="3">The sequence shown here is derived from an EMBL/GenBank/DDBJ whole genome shotgun (WGS) entry which is preliminary data.</text>
</comment>
<dbReference type="GO" id="GO:0016740">
    <property type="term" value="F:transferase activity"/>
    <property type="evidence" value="ECO:0007669"/>
    <property type="project" value="UniProtKB-KW"/>
</dbReference>
<evidence type="ECO:0000313" key="4">
    <source>
        <dbReference type="Proteomes" id="UP000070442"/>
    </source>
</evidence>
<dbReference type="RefSeq" id="WP_068369370.1">
    <property type="nucleotide sequence ID" value="NZ_CAMQER010000009.1"/>
</dbReference>
<dbReference type="STRING" id="755172.HMPREF1863_01605"/>
<dbReference type="InterPro" id="IPR008513">
    <property type="entry name" value="tRNA(Met)_cyd_acetate_ligase"/>
</dbReference>
<protein>
    <recommendedName>
        <fullName evidence="2">tRNA(Met) cytidine acetate ligase</fullName>
        <ecNumber evidence="2">6.3.4.-</ecNumber>
    </recommendedName>
</protein>
<dbReference type="OrthoDB" id="9769796at2"/>
<dbReference type="PANTHER" id="PTHR37825:SF1">
    <property type="entry name" value="TRNA(MET) CYTIDINE ACETATE LIGASE"/>
    <property type="match status" value="1"/>
</dbReference>
<dbReference type="Pfam" id="PF05636">
    <property type="entry name" value="HIGH_NTase1"/>
    <property type="match status" value="1"/>
</dbReference>
<keyword evidence="2" id="KW-0963">Cytoplasm</keyword>
<keyword evidence="1 2" id="KW-0819">tRNA processing</keyword>
<accession>A0A134ABJ9</accession>
<dbReference type="GO" id="GO:0016879">
    <property type="term" value="F:ligase activity, forming carbon-nitrogen bonds"/>
    <property type="evidence" value="ECO:0007669"/>
    <property type="project" value="UniProtKB-UniRule"/>
</dbReference>
<dbReference type="GO" id="GO:0005737">
    <property type="term" value="C:cytoplasm"/>
    <property type="evidence" value="ECO:0007669"/>
    <property type="project" value="UniProtKB-SubCell"/>
</dbReference>
<dbReference type="GO" id="GO:0005524">
    <property type="term" value="F:ATP binding"/>
    <property type="evidence" value="ECO:0007669"/>
    <property type="project" value="UniProtKB-KW"/>
</dbReference>
<sequence>MKNALIVAETNPLHYGHVYLIEQAKKEGYRIIILMSGAFSQRGIPVVTDPFTRGKDLVKTGADVVITLPVQIATSYGEMFSEGAMSIAERFGKIDAVFCGTEWGSIEEFQQIFDYEQDPIFPARLKQSLAEGNSFSESYLLALKEKNYKWNGLFQSNALLAYGYFKALAKFNSYIDFRLVERIKEGSSPIVSASYIRKHFDEKPKEMKSACAGTPPQFSEKRLMESLYPLYRTICLENPVDWNLYDGYEKGIDDRILKFLRECNSYDDFLENAKTKRYSRWRISRLLLHRFLNMTSNQIQIAANEQKAFHVLAFSESGTAFLKEMKSTDIQLFTNYKSVSKLPSKERELLSYEEKAMNLWSILTNHSMNRLFQGK</sequence>
<organism evidence="3 4">
    <name type="scientific">Aedoeadaptatus coxii</name>
    <dbReference type="NCBI Taxonomy" id="755172"/>
    <lineage>
        <taxon>Bacteria</taxon>
        <taxon>Bacillati</taxon>
        <taxon>Bacillota</taxon>
        <taxon>Tissierellia</taxon>
        <taxon>Tissierellales</taxon>
        <taxon>Peptoniphilaceae</taxon>
        <taxon>Aedoeadaptatus</taxon>
    </lineage>
</organism>
<dbReference type="Gene3D" id="3.40.50.620">
    <property type="entry name" value="HUPs"/>
    <property type="match status" value="1"/>
</dbReference>
<comment type="similarity">
    <text evidence="2">Belongs to the TmcAL family.</text>
</comment>
<evidence type="ECO:0000256" key="1">
    <source>
        <dbReference type="ARBA" id="ARBA00022694"/>
    </source>
</evidence>
<dbReference type="AlphaFoldDB" id="A0A134ABJ9"/>
<gene>
    <name evidence="2" type="primary">tmcAL</name>
    <name evidence="3" type="ORF">HMPREF1863_01605</name>
</gene>
<comment type="subcellular location">
    <subcellularLocation>
        <location evidence="2">Cytoplasm</location>
    </subcellularLocation>
</comment>
<evidence type="ECO:0000256" key="2">
    <source>
        <dbReference type="HAMAP-Rule" id="MF_01539"/>
    </source>
</evidence>
<comment type="function">
    <text evidence="2">Catalyzes the formation of N(4)-acetylcytidine (ac(4)C) at the wobble position of elongator tRNA(Met), using acetate and ATP as substrates. First activates an acetate ion to form acetyladenylate (Ac-AMP) and then transfers the acetyl group to tRNA to form ac(4)C34.</text>
</comment>
<dbReference type="SUPFAM" id="SSF52374">
    <property type="entry name" value="Nucleotidylyl transferase"/>
    <property type="match status" value="1"/>
</dbReference>